<proteinExistence type="predicted"/>
<comment type="caution">
    <text evidence="1">The sequence shown here is derived from an EMBL/GenBank/DDBJ whole genome shotgun (WGS) entry which is preliminary data.</text>
</comment>
<dbReference type="EMBL" id="CM042888">
    <property type="protein sequence ID" value="KAI4325519.1"/>
    <property type="molecule type" value="Genomic_DNA"/>
</dbReference>
<protein>
    <submittedName>
        <fullName evidence="1">Uncharacterized protein</fullName>
    </submittedName>
</protein>
<name>A0ACB9MQ12_9MYRT</name>
<sequence length="98" mass="10780">MDAEFDDYTNDWLYLRDITSLSKLIFQSCITQAQSEKVSPSSTFTVGNQSPGTKTSSASGEAPVMLVSSLARSRSIGETLQEVKMVQAIFFRRTTAFA</sequence>
<organism evidence="1 2">
    <name type="scientific">Melastoma candidum</name>
    <dbReference type="NCBI Taxonomy" id="119954"/>
    <lineage>
        <taxon>Eukaryota</taxon>
        <taxon>Viridiplantae</taxon>
        <taxon>Streptophyta</taxon>
        <taxon>Embryophyta</taxon>
        <taxon>Tracheophyta</taxon>
        <taxon>Spermatophyta</taxon>
        <taxon>Magnoliopsida</taxon>
        <taxon>eudicotyledons</taxon>
        <taxon>Gunneridae</taxon>
        <taxon>Pentapetalae</taxon>
        <taxon>rosids</taxon>
        <taxon>malvids</taxon>
        <taxon>Myrtales</taxon>
        <taxon>Melastomataceae</taxon>
        <taxon>Melastomatoideae</taxon>
        <taxon>Melastomateae</taxon>
        <taxon>Melastoma</taxon>
    </lineage>
</organism>
<reference evidence="2" key="1">
    <citation type="journal article" date="2023" name="Front. Plant Sci.">
        <title>Chromosomal-level genome assembly of Melastoma candidum provides insights into trichome evolution.</title>
        <authorList>
            <person name="Zhong Y."/>
            <person name="Wu W."/>
            <person name="Sun C."/>
            <person name="Zou P."/>
            <person name="Liu Y."/>
            <person name="Dai S."/>
            <person name="Zhou R."/>
        </authorList>
    </citation>
    <scope>NUCLEOTIDE SEQUENCE [LARGE SCALE GENOMIC DNA]</scope>
</reference>
<evidence type="ECO:0000313" key="1">
    <source>
        <dbReference type="EMBL" id="KAI4325519.1"/>
    </source>
</evidence>
<evidence type="ECO:0000313" key="2">
    <source>
        <dbReference type="Proteomes" id="UP001057402"/>
    </source>
</evidence>
<gene>
    <name evidence="1" type="ORF">MLD38_030907</name>
</gene>
<keyword evidence="2" id="KW-1185">Reference proteome</keyword>
<dbReference type="Proteomes" id="UP001057402">
    <property type="component" value="Chromosome 9"/>
</dbReference>
<accession>A0ACB9MQ12</accession>